<evidence type="ECO:0000256" key="1">
    <source>
        <dbReference type="ARBA" id="ARBA00022884"/>
    </source>
</evidence>
<proteinExistence type="predicted"/>
<name>A0A7D9H2K6_DEKBR</name>
<dbReference type="PANTHER" id="PTHR23236">
    <property type="entry name" value="EUKARYOTIC TRANSLATION INITIATION FACTOR 4B/4H"/>
    <property type="match status" value="1"/>
</dbReference>
<feature type="region of interest" description="Disordered" evidence="3">
    <location>
        <begin position="207"/>
        <end position="242"/>
    </location>
</feature>
<feature type="compositionally biased region" description="Polar residues" evidence="3">
    <location>
        <begin position="1"/>
        <end position="41"/>
    </location>
</feature>
<dbReference type="InterPro" id="IPR012677">
    <property type="entry name" value="Nucleotide-bd_a/b_plait_sf"/>
</dbReference>
<dbReference type="PROSITE" id="PS50102">
    <property type="entry name" value="RRM"/>
    <property type="match status" value="1"/>
</dbReference>
<sequence length="242" mass="26923">MSANEQGTGTPGSSDQIGNTDFSRSIQSPSQVQSAFGQSKFASDKEQNTTEGTQQDEEDKKIAELRKQMEQMEQEAGKLREMQKSISAEPSNQQSQTFPGGENGNQLTDANGEPLHLDIEQRREIDSRSVFVGNVDFTTTPEELEKYFEPCGVVNRITIPTNKFTGNPKGYAYVEFSTTQPIANALQLNESLFKGRMLKVTEKRTNLPGFSKRGHRGRGGRGRGFRGRFRGRARGRGGFKPY</sequence>
<dbReference type="CDD" id="cd12306">
    <property type="entry name" value="RRM_II_PABPs"/>
    <property type="match status" value="1"/>
</dbReference>
<feature type="compositionally biased region" description="Basic and acidic residues" evidence="3">
    <location>
        <begin position="58"/>
        <end position="83"/>
    </location>
</feature>
<dbReference type="GO" id="GO:0008143">
    <property type="term" value="F:poly(A) binding"/>
    <property type="evidence" value="ECO:0007669"/>
    <property type="project" value="TreeGrafter"/>
</dbReference>
<dbReference type="EMBL" id="CABFWN010000004">
    <property type="protein sequence ID" value="VUG18807.1"/>
    <property type="molecule type" value="Genomic_DNA"/>
</dbReference>
<reference evidence="4 5" key="1">
    <citation type="submission" date="2019-07" db="EMBL/GenBank/DDBJ databases">
        <authorList>
            <person name="Friedrich A."/>
            <person name="Schacherer J."/>
        </authorList>
    </citation>
    <scope>NUCLEOTIDE SEQUENCE [LARGE SCALE GENOMIC DNA]</scope>
</reference>
<accession>A0A7D9H2K6</accession>
<evidence type="ECO:0000313" key="5">
    <source>
        <dbReference type="Proteomes" id="UP000478008"/>
    </source>
</evidence>
<gene>
    <name evidence="4" type="ORF">DEBR0S4_02850G</name>
</gene>
<evidence type="ECO:0000313" key="4">
    <source>
        <dbReference type="EMBL" id="VUG18807.1"/>
    </source>
</evidence>
<dbReference type="PANTHER" id="PTHR23236:SF12">
    <property type="entry name" value="EUKARYOTIC INITIATION FACTOR 4B-RELATED"/>
    <property type="match status" value="1"/>
</dbReference>
<dbReference type="Pfam" id="PF00076">
    <property type="entry name" value="RRM_1"/>
    <property type="match status" value="1"/>
</dbReference>
<keyword evidence="1 2" id="KW-0694">RNA-binding</keyword>
<evidence type="ECO:0000256" key="2">
    <source>
        <dbReference type="PROSITE-ProRule" id="PRU00176"/>
    </source>
</evidence>
<organism evidence="4 5">
    <name type="scientific">Dekkera bruxellensis</name>
    <name type="common">Brettanomyces custersii</name>
    <dbReference type="NCBI Taxonomy" id="5007"/>
    <lineage>
        <taxon>Eukaryota</taxon>
        <taxon>Fungi</taxon>
        <taxon>Dikarya</taxon>
        <taxon>Ascomycota</taxon>
        <taxon>Saccharomycotina</taxon>
        <taxon>Pichiomycetes</taxon>
        <taxon>Pichiales</taxon>
        <taxon>Pichiaceae</taxon>
        <taxon>Brettanomyces</taxon>
    </lineage>
</organism>
<feature type="compositionally biased region" description="Basic residues" evidence="3">
    <location>
        <begin position="212"/>
        <end position="242"/>
    </location>
</feature>
<dbReference type="SUPFAM" id="SSF54928">
    <property type="entry name" value="RNA-binding domain, RBD"/>
    <property type="match status" value="1"/>
</dbReference>
<dbReference type="Proteomes" id="UP000478008">
    <property type="component" value="Unassembled WGS sequence"/>
</dbReference>
<feature type="compositionally biased region" description="Polar residues" evidence="3">
    <location>
        <begin position="84"/>
        <end position="109"/>
    </location>
</feature>
<dbReference type="InterPro" id="IPR000504">
    <property type="entry name" value="RRM_dom"/>
</dbReference>
<dbReference type="SMART" id="SM00360">
    <property type="entry name" value="RRM"/>
    <property type="match status" value="1"/>
</dbReference>
<protein>
    <submittedName>
        <fullName evidence="4">DEBR0S4_02850g1_1</fullName>
    </submittedName>
</protein>
<evidence type="ECO:0000256" key="3">
    <source>
        <dbReference type="SAM" id="MobiDB-lite"/>
    </source>
</evidence>
<keyword evidence="5" id="KW-1185">Reference proteome</keyword>
<dbReference type="AlphaFoldDB" id="A0A7D9H2K6"/>
<dbReference type="Gene3D" id="3.30.70.330">
    <property type="match status" value="1"/>
</dbReference>
<feature type="region of interest" description="Disordered" evidence="3">
    <location>
        <begin position="1"/>
        <end position="112"/>
    </location>
</feature>
<dbReference type="InterPro" id="IPR035979">
    <property type="entry name" value="RBD_domain_sf"/>
</dbReference>